<dbReference type="SUPFAM" id="SSF52833">
    <property type="entry name" value="Thioredoxin-like"/>
    <property type="match status" value="1"/>
</dbReference>
<dbReference type="PROSITE" id="PS51352">
    <property type="entry name" value="THIOREDOXIN_2"/>
    <property type="match status" value="1"/>
</dbReference>
<name>A0A809SEM1_9PROT</name>
<dbReference type="AlphaFoldDB" id="A0A809SEM1"/>
<proteinExistence type="predicted"/>
<feature type="chain" id="PRO_5032543086" evidence="2">
    <location>
        <begin position="23"/>
        <end position="177"/>
    </location>
</feature>
<protein>
    <submittedName>
        <fullName evidence="4">Alkyl hydroperoxide reductase</fullName>
    </submittedName>
</protein>
<accession>A0A809SEM1</accession>
<dbReference type="InterPro" id="IPR013766">
    <property type="entry name" value="Thioredoxin_domain"/>
</dbReference>
<evidence type="ECO:0000313" key="5">
    <source>
        <dbReference type="Proteomes" id="UP000463939"/>
    </source>
</evidence>
<feature type="signal peptide" evidence="2">
    <location>
        <begin position="1"/>
        <end position="22"/>
    </location>
</feature>
<reference evidence="5" key="1">
    <citation type="submission" date="2019-11" db="EMBL/GenBank/DDBJ databases">
        <title>Isolation and characterization of a novel species in the genus Sulfuriferula.</title>
        <authorList>
            <person name="Mochizuki J."/>
            <person name="Kojima H."/>
            <person name="Fukui M."/>
        </authorList>
    </citation>
    <scope>NUCLEOTIDE SEQUENCE [LARGE SCALE GENOMIC DNA]</scope>
    <source>
        <strain evidence="5">SGTM</strain>
    </source>
</reference>
<dbReference type="GO" id="GO:0016209">
    <property type="term" value="F:antioxidant activity"/>
    <property type="evidence" value="ECO:0007669"/>
    <property type="project" value="InterPro"/>
</dbReference>
<dbReference type="Gene3D" id="3.40.30.10">
    <property type="entry name" value="Glutaredoxin"/>
    <property type="match status" value="1"/>
</dbReference>
<organism evidence="4 5">
    <name type="scientific">Sulfuriferula nivalis</name>
    <dbReference type="NCBI Taxonomy" id="2675298"/>
    <lineage>
        <taxon>Bacteria</taxon>
        <taxon>Pseudomonadati</taxon>
        <taxon>Pseudomonadota</taxon>
        <taxon>Betaproteobacteria</taxon>
        <taxon>Nitrosomonadales</taxon>
        <taxon>Sulfuricellaceae</taxon>
        <taxon>Sulfuriferula</taxon>
    </lineage>
</organism>
<dbReference type="RefSeq" id="WP_162085315.1">
    <property type="nucleotide sequence ID" value="NZ_AP021881.1"/>
</dbReference>
<feature type="domain" description="Thioredoxin" evidence="3">
    <location>
        <begin position="34"/>
        <end position="174"/>
    </location>
</feature>
<dbReference type="InterPro" id="IPR050553">
    <property type="entry name" value="Thioredoxin_ResA/DsbE_sf"/>
</dbReference>
<dbReference type="InterPro" id="IPR017937">
    <property type="entry name" value="Thioredoxin_CS"/>
</dbReference>
<dbReference type="GO" id="GO:0015036">
    <property type="term" value="F:disulfide oxidoreductase activity"/>
    <property type="evidence" value="ECO:0007669"/>
    <property type="project" value="UniProtKB-ARBA"/>
</dbReference>
<dbReference type="PROSITE" id="PS00194">
    <property type="entry name" value="THIOREDOXIN_1"/>
    <property type="match status" value="1"/>
</dbReference>
<evidence type="ECO:0000259" key="3">
    <source>
        <dbReference type="PROSITE" id="PS51352"/>
    </source>
</evidence>
<dbReference type="CDD" id="cd02966">
    <property type="entry name" value="TlpA_like_family"/>
    <property type="match status" value="1"/>
</dbReference>
<gene>
    <name evidence="4" type="ORF">SFSGTM_22550</name>
</gene>
<dbReference type="PANTHER" id="PTHR42852:SF17">
    <property type="entry name" value="THIOREDOXIN-LIKE PROTEIN HI_1115"/>
    <property type="match status" value="1"/>
</dbReference>
<dbReference type="Proteomes" id="UP000463939">
    <property type="component" value="Chromosome"/>
</dbReference>
<evidence type="ECO:0000256" key="2">
    <source>
        <dbReference type="SAM" id="SignalP"/>
    </source>
</evidence>
<dbReference type="Pfam" id="PF00578">
    <property type="entry name" value="AhpC-TSA"/>
    <property type="match status" value="1"/>
</dbReference>
<evidence type="ECO:0000256" key="1">
    <source>
        <dbReference type="ARBA" id="ARBA00023284"/>
    </source>
</evidence>
<dbReference type="InterPro" id="IPR036249">
    <property type="entry name" value="Thioredoxin-like_sf"/>
</dbReference>
<keyword evidence="5" id="KW-1185">Reference proteome</keyword>
<keyword evidence="1" id="KW-0676">Redox-active center</keyword>
<keyword evidence="2" id="KW-0732">Signal</keyword>
<dbReference type="InterPro" id="IPR000866">
    <property type="entry name" value="AhpC/TSA"/>
</dbReference>
<dbReference type="KEGG" id="sniv:SFSGTM_22550"/>
<evidence type="ECO:0000313" key="4">
    <source>
        <dbReference type="EMBL" id="BBP01547.1"/>
    </source>
</evidence>
<dbReference type="EMBL" id="AP021881">
    <property type="protein sequence ID" value="BBP01547.1"/>
    <property type="molecule type" value="Genomic_DNA"/>
</dbReference>
<dbReference type="PANTHER" id="PTHR42852">
    <property type="entry name" value="THIOL:DISULFIDE INTERCHANGE PROTEIN DSBE"/>
    <property type="match status" value="1"/>
</dbReference>
<sequence>MRIVLALTILLISCLNPLTLWAKEDAKPPAGIVTLDGRIAPTLALTNMDGELTNIKTYKGKWILVHFWATWCGPCRHEMPTLQALQQSITRSDIKLVLVNTAETDDEVFAFLPTVAPELNTLMDKDGLTTQRWQPRGLPSTYIIDPDGHLRYLALGGRDWTSVEYRSFINTLPSQQK</sequence>